<protein>
    <recommendedName>
        <fullName evidence="5">Lipoprotein</fullName>
    </recommendedName>
</protein>
<gene>
    <name evidence="3" type="ORF">D6029_06655</name>
</gene>
<dbReference type="AlphaFoldDB" id="A0A3A5JTH6"/>
<sequence length="127" mass="14035">MKKILITAFVAIALAGCATKGTRIMNIQANCDAVSPEPQDFYNFVACMKSGIAQDEKLASTPVVIKYVTMADRLSARARAGDISLAEAQWELDGYYRQANPRARHRRAPKPVQSVQQPVQVDKQVQQ</sequence>
<dbReference type="RefSeq" id="WP_120064005.1">
    <property type="nucleotide sequence ID" value="NZ_QZWH01000010.1"/>
</dbReference>
<reference evidence="3 4" key="1">
    <citation type="submission" date="2018-09" db="EMBL/GenBank/DDBJ databases">
        <title>Draft genome sequence of Buttiauxella izardii CCUG 35510T.</title>
        <authorList>
            <person name="Salva-Serra F."/>
            <person name="Marathe N."/>
            <person name="Moore E."/>
            <person name="Stadler-Svensson L."/>
            <person name="Engstrom-Jakobsson H."/>
        </authorList>
    </citation>
    <scope>NUCLEOTIDE SEQUENCE [LARGE SCALE GENOMIC DNA]</scope>
    <source>
        <strain evidence="3 4">CCUG 35510</strain>
    </source>
</reference>
<comment type="caution">
    <text evidence="3">The sequence shown here is derived from an EMBL/GenBank/DDBJ whole genome shotgun (WGS) entry which is preliminary data.</text>
</comment>
<feature type="chain" id="PRO_5017194460" description="Lipoprotein" evidence="2">
    <location>
        <begin position="21"/>
        <end position="127"/>
    </location>
</feature>
<name>A0A3A5JTH6_9ENTR</name>
<evidence type="ECO:0000256" key="2">
    <source>
        <dbReference type="SAM" id="SignalP"/>
    </source>
</evidence>
<feature type="compositionally biased region" description="Low complexity" evidence="1">
    <location>
        <begin position="110"/>
        <end position="127"/>
    </location>
</feature>
<keyword evidence="2" id="KW-0732">Signal</keyword>
<dbReference type="OrthoDB" id="6637727at2"/>
<dbReference type="Proteomes" id="UP000276295">
    <property type="component" value="Unassembled WGS sequence"/>
</dbReference>
<accession>A0A3A5JTH6</accession>
<evidence type="ECO:0008006" key="5">
    <source>
        <dbReference type="Google" id="ProtNLM"/>
    </source>
</evidence>
<proteinExistence type="predicted"/>
<evidence type="ECO:0000313" key="3">
    <source>
        <dbReference type="EMBL" id="RJT26048.1"/>
    </source>
</evidence>
<organism evidence="3 4">
    <name type="scientific">Buttiauxella izardii</name>
    <dbReference type="NCBI Taxonomy" id="82991"/>
    <lineage>
        <taxon>Bacteria</taxon>
        <taxon>Pseudomonadati</taxon>
        <taxon>Pseudomonadota</taxon>
        <taxon>Gammaproteobacteria</taxon>
        <taxon>Enterobacterales</taxon>
        <taxon>Enterobacteriaceae</taxon>
        <taxon>Buttiauxella</taxon>
    </lineage>
</organism>
<keyword evidence="4" id="KW-1185">Reference proteome</keyword>
<evidence type="ECO:0000256" key="1">
    <source>
        <dbReference type="SAM" id="MobiDB-lite"/>
    </source>
</evidence>
<feature type="signal peptide" evidence="2">
    <location>
        <begin position="1"/>
        <end position="20"/>
    </location>
</feature>
<feature type="region of interest" description="Disordered" evidence="1">
    <location>
        <begin position="101"/>
        <end position="127"/>
    </location>
</feature>
<dbReference type="PROSITE" id="PS51257">
    <property type="entry name" value="PROKAR_LIPOPROTEIN"/>
    <property type="match status" value="1"/>
</dbReference>
<dbReference type="EMBL" id="QZWH01000010">
    <property type="protein sequence ID" value="RJT26048.1"/>
    <property type="molecule type" value="Genomic_DNA"/>
</dbReference>
<evidence type="ECO:0000313" key="4">
    <source>
        <dbReference type="Proteomes" id="UP000276295"/>
    </source>
</evidence>